<dbReference type="PANTHER" id="PTHR47481:SF9">
    <property type="entry name" value="RETROTRANSPOSON GAG DOMAIN-CONTAINING PROTEIN"/>
    <property type="match status" value="1"/>
</dbReference>
<dbReference type="PANTHER" id="PTHR47481">
    <property type="match status" value="1"/>
</dbReference>
<dbReference type="EMBL" id="JAVXUO010000156">
    <property type="protein sequence ID" value="KAK2994939.1"/>
    <property type="molecule type" value="Genomic_DNA"/>
</dbReference>
<evidence type="ECO:0000313" key="3">
    <source>
        <dbReference type="Proteomes" id="UP001187471"/>
    </source>
</evidence>
<reference evidence="2" key="1">
    <citation type="submission" date="2022-12" db="EMBL/GenBank/DDBJ databases">
        <title>Draft genome assemblies for two species of Escallonia (Escalloniales).</title>
        <authorList>
            <person name="Chanderbali A."/>
            <person name="Dervinis C."/>
            <person name="Anghel I."/>
            <person name="Soltis D."/>
            <person name="Soltis P."/>
            <person name="Zapata F."/>
        </authorList>
    </citation>
    <scope>NUCLEOTIDE SEQUENCE</scope>
    <source>
        <strain evidence="2">UCBG92.1500</strain>
        <tissue evidence="2">Leaf</tissue>
    </source>
</reference>
<protein>
    <recommendedName>
        <fullName evidence="4">Retrovirus-related Pol polyprotein from transposon TNT 1-94</fullName>
    </recommendedName>
</protein>
<dbReference type="AlphaFoldDB" id="A0AA88RRX3"/>
<dbReference type="Proteomes" id="UP001187471">
    <property type="component" value="Unassembled WGS sequence"/>
</dbReference>
<sequence length="208" mass="23542">MLSNCVDTIQPHISTVSSSKEAWERLLILFTKKSRSRVMSLKERLLNNAHENRSIPKYLQQMQAIADDLALVDNSLSEDVLVLYILTGIDPEFKKITAALQARDTPISFDELYDKLGDYELHLKKDDLTPSIYITTANYTHRHKRFSSQSTPPHQSPSSMRSSPYLPTHDNTSLIGRPTTQPLGHNMVTPNHPVSFDHTSLLSLLSIM</sequence>
<organism evidence="2 3">
    <name type="scientific">Escallonia rubra</name>
    <dbReference type="NCBI Taxonomy" id="112253"/>
    <lineage>
        <taxon>Eukaryota</taxon>
        <taxon>Viridiplantae</taxon>
        <taxon>Streptophyta</taxon>
        <taxon>Embryophyta</taxon>
        <taxon>Tracheophyta</taxon>
        <taxon>Spermatophyta</taxon>
        <taxon>Magnoliopsida</taxon>
        <taxon>eudicotyledons</taxon>
        <taxon>Gunneridae</taxon>
        <taxon>Pentapetalae</taxon>
        <taxon>asterids</taxon>
        <taxon>campanulids</taxon>
        <taxon>Escalloniales</taxon>
        <taxon>Escalloniaceae</taxon>
        <taxon>Escallonia</taxon>
    </lineage>
</organism>
<evidence type="ECO:0000256" key="1">
    <source>
        <dbReference type="SAM" id="MobiDB-lite"/>
    </source>
</evidence>
<gene>
    <name evidence="2" type="ORF">RJ640_013183</name>
</gene>
<evidence type="ECO:0000313" key="2">
    <source>
        <dbReference type="EMBL" id="KAK2994939.1"/>
    </source>
</evidence>
<name>A0AA88RRX3_9ASTE</name>
<dbReference type="Pfam" id="PF14223">
    <property type="entry name" value="Retrotran_gag_2"/>
    <property type="match status" value="1"/>
</dbReference>
<keyword evidence="3" id="KW-1185">Reference proteome</keyword>
<feature type="region of interest" description="Disordered" evidence="1">
    <location>
        <begin position="143"/>
        <end position="174"/>
    </location>
</feature>
<accession>A0AA88RRX3</accession>
<feature type="compositionally biased region" description="Low complexity" evidence="1">
    <location>
        <begin position="147"/>
        <end position="159"/>
    </location>
</feature>
<evidence type="ECO:0008006" key="4">
    <source>
        <dbReference type="Google" id="ProtNLM"/>
    </source>
</evidence>
<comment type="caution">
    <text evidence="2">The sequence shown here is derived from an EMBL/GenBank/DDBJ whole genome shotgun (WGS) entry which is preliminary data.</text>
</comment>
<proteinExistence type="predicted"/>